<dbReference type="Gene3D" id="3.40.50.150">
    <property type="entry name" value="Vaccinia Virus protein VP39"/>
    <property type="match status" value="1"/>
</dbReference>
<dbReference type="GO" id="GO:0008168">
    <property type="term" value="F:methyltransferase activity"/>
    <property type="evidence" value="ECO:0007669"/>
    <property type="project" value="UniProtKB-KW"/>
</dbReference>
<keyword evidence="3" id="KW-0489">Methyltransferase</keyword>
<dbReference type="EMBL" id="AP025315">
    <property type="protein sequence ID" value="BDD11747.1"/>
    <property type="molecule type" value="Genomic_DNA"/>
</dbReference>
<feature type="domain" description="Ribosomal RNA large subunit methyltransferase K/L-like methyltransferase" evidence="2">
    <location>
        <begin position="156"/>
        <end position="254"/>
    </location>
</feature>
<evidence type="ECO:0000259" key="2">
    <source>
        <dbReference type="Pfam" id="PF01170"/>
    </source>
</evidence>
<keyword evidence="1" id="KW-0175">Coiled coil</keyword>
<feature type="coiled-coil region" evidence="1">
    <location>
        <begin position="57"/>
        <end position="84"/>
    </location>
</feature>
<evidence type="ECO:0000313" key="4">
    <source>
        <dbReference type="Proteomes" id="UP001348817"/>
    </source>
</evidence>
<dbReference type="InterPro" id="IPR029063">
    <property type="entry name" value="SAM-dependent_MTases_sf"/>
</dbReference>
<dbReference type="Pfam" id="PF01170">
    <property type="entry name" value="UPF0020"/>
    <property type="match status" value="1"/>
</dbReference>
<keyword evidence="4" id="KW-1185">Reference proteome</keyword>
<dbReference type="AlphaFoldDB" id="A0AAU9CXM0"/>
<dbReference type="KEGG" id="fax:FUAX_41790"/>
<evidence type="ECO:0000313" key="3">
    <source>
        <dbReference type="EMBL" id="BDD11747.1"/>
    </source>
</evidence>
<gene>
    <name evidence="3" type="ORF">FUAX_41790</name>
</gene>
<keyword evidence="3" id="KW-0614">Plasmid</keyword>
<evidence type="ECO:0000256" key="1">
    <source>
        <dbReference type="SAM" id="Coils"/>
    </source>
</evidence>
<dbReference type="Proteomes" id="UP001348817">
    <property type="component" value="Plasmid pFA1"/>
</dbReference>
<dbReference type="RefSeq" id="WP_338394860.1">
    <property type="nucleotide sequence ID" value="NZ_AP025315.1"/>
</dbReference>
<dbReference type="InterPro" id="IPR000241">
    <property type="entry name" value="RlmKL-like_Mtase"/>
</dbReference>
<protein>
    <submittedName>
        <fullName evidence="3">Methyltransferase</fullName>
    </submittedName>
</protein>
<sequence>MPTYNYIYSFNYPENESDLCKLESRHIFDTEEKDKMLFSDIKIDPSSSAFIKKRVDVSLYSDNYEELIRKIEEENIRIDGFKVEYVVLEGDATEYSERLEKLRDVGFAIKAAPDYYKPKIMFALCYHDGTWFFGTLIKDDFEWHKHNQKPCSFSNSIGQIVAKALVNIASRGIKDNTLIDSCCGVGTVLLEACFSGFDIEGCDINWKAYKHTKTNLEHYNYSATVYRSDIKDIHKKYDAAIIDLPYNMYAYSNDEITANIIESTSKIANRIVIVSTSDIEGIITKADLTISDTCVINKAGSLRFARKIWVCEKHE</sequence>
<accession>A0AAU9CXM0</accession>
<reference evidence="3 4" key="1">
    <citation type="submission" date="2021-12" db="EMBL/GenBank/DDBJ databases">
        <title>Genome sequencing of bacteria with rrn-lacking chromosome and rrn-plasmid.</title>
        <authorList>
            <person name="Anda M."/>
            <person name="Iwasaki W."/>
        </authorList>
    </citation>
    <scope>NUCLEOTIDE SEQUENCE [LARGE SCALE GENOMIC DNA]</scope>
    <source>
        <strain evidence="3 4">DSM 100852</strain>
        <plasmid evidence="3 4">pFA1</plasmid>
    </source>
</reference>
<proteinExistence type="predicted"/>
<organism evidence="3 4">
    <name type="scientific">Fulvitalea axinellae</name>
    <dbReference type="NCBI Taxonomy" id="1182444"/>
    <lineage>
        <taxon>Bacteria</taxon>
        <taxon>Pseudomonadati</taxon>
        <taxon>Bacteroidota</taxon>
        <taxon>Cytophagia</taxon>
        <taxon>Cytophagales</taxon>
        <taxon>Persicobacteraceae</taxon>
        <taxon>Fulvitalea</taxon>
    </lineage>
</organism>
<dbReference type="SUPFAM" id="SSF53335">
    <property type="entry name" value="S-adenosyl-L-methionine-dependent methyltransferases"/>
    <property type="match status" value="1"/>
</dbReference>
<keyword evidence="3" id="KW-0808">Transferase</keyword>
<geneLocation type="plasmid" evidence="3 4">
    <name>pFA1</name>
</geneLocation>
<name>A0AAU9CXM0_9BACT</name>
<dbReference type="GO" id="GO:0032259">
    <property type="term" value="P:methylation"/>
    <property type="evidence" value="ECO:0007669"/>
    <property type="project" value="UniProtKB-KW"/>
</dbReference>